<name>A0A2G1W2M2_9BACT</name>
<reference evidence="1 2" key="1">
    <citation type="submission" date="2017-06" db="EMBL/GenBank/DDBJ databases">
        <title>Description of Rhodopirellula bahusiensis sp. nov.</title>
        <authorList>
            <person name="Kizina J."/>
            <person name="Harder J."/>
        </authorList>
    </citation>
    <scope>NUCLEOTIDE SEQUENCE [LARGE SCALE GENOMIC DNA]</scope>
    <source>
        <strain evidence="1 2">SWK21</strain>
    </source>
</reference>
<organism evidence="1 2">
    <name type="scientific">Rhodopirellula bahusiensis</name>
    <dbReference type="NCBI Taxonomy" id="2014065"/>
    <lineage>
        <taxon>Bacteria</taxon>
        <taxon>Pseudomonadati</taxon>
        <taxon>Planctomycetota</taxon>
        <taxon>Planctomycetia</taxon>
        <taxon>Pirellulales</taxon>
        <taxon>Pirellulaceae</taxon>
        <taxon>Rhodopirellula</taxon>
    </lineage>
</organism>
<proteinExistence type="predicted"/>
<evidence type="ECO:0000313" key="1">
    <source>
        <dbReference type="EMBL" id="PHQ33221.1"/>
    </source>
</evidence>
<dbReference type="AlphaFoldDB" id="A0A2G1W2M2"/>
<dbReference type="EMBL" id="NIZW01000018">
    <property type="protein sequence ID" value="PHQ33221.1"/>
    <property type="molecule type" value="Genomic_DNA"/>
</dbReference>
<dbReference type="Proteomes" id="UP000225740">
    <property type="component" value="Unassembled WGS sequence"/>
</dbReference>
<keyword evidence="2" id="KW-1185">Reference proteome</keyword>
<evidence type="ECO:0000313" key="2">
    <source>
        <dbReference type="Proteomes" id="UP000225740"/>
    </source>
</evidence>
<sequence length="69" mass="7888">MAHFFGPFLTSPSKVVWYDECISASSIGAELRVEVRTTRRTEVLNNTLPWLLTVHSHFGQRDRSAIQAR</sequence>
<accession>A0A2G1W2M2</accession>
<protein>
    <submittedName>
        <fullName evidence="1">Uncharacterized protein</fullName>
    </submittedName>
</protein>
<comment type="caution">
    <text evidence="1">The sequence shown here is derived from an EMBL/GenBank/DDBJ whole genome shotgun (WGS) entry which is preliminary data.</text>
</comment>
<gene>
    <name evidence="1" type="ORF">CEE69_20990</name>
</gene>